<organism evidence="3 4">
    <name type="scientific">Streptomyces huasconensis</name>
    <dbReference type="NCBI Taxonomy" id="1854574"/>
    <lineage>
        <taxon>Bacteria</taxon>
        <taxon>Bacillati</taxon>
        <taxon>Actinomycetota</taxon>
        <taxon>Actinomycetes</taxon>
        <taxon>Kitasatosporales</taxon>
        <taxon>Streptomycetaceae</taxon>
        <taxon>Streptomyces</taxon>
    </lineage>
</organism>
<feature type="region of interest" description="Disordered" evidence="1">
    <location>
        <begin position="20"/>
        <end position="59"/>
    </location>
</feature>
<feature type="signal peptide" evidence="2">
    <location>
        <begin position="1"/>
        <end position="25"/>
    </location>
</feature>
<proteinExistence type="predicted"/>
<dbReference type="EMBL" id="JBEYRS010000013">
    <property type="protein sequence ID" value="MEW2365786.1"/>
    <property type="molecule type" value="Genomic_DNA"/>
</dbReference>
<accession>A0ABV3M255</accession>
<name>A0ABV3M255_9ACTN</name>
<dbReference type="RefSeq" id="WP_359774605.1">
    <property type="nucleotide sequence ID" value="NZ_JBEYRR010000002.1"/>
</dbReference>
<evidence type="ECO:0000313" key="3">
    <source>
        <dbReference type="EMBL" id="MEW2365786.1"/>
    </source>
</evidence>
<evidence type="ECO:0000313" key="4">
    <source>
        <dbReference type="Proteomes" id="UP001553843"/>
    </source>
</evidence>
<evidence type="ECO:0000256" key="1">
    <source>
        <dbReference type="SAM" id="MobiDB-lite"/>
    </source>
</evidence>
<evidence type="ECO:0000256" key="2">
    <source>
        <dbReference type="SAM" id="SignalP"/>
    </source>
</evidence>
<sequence length="59" mass="6117">MRHRTQHRVRLHALALALALPPALGPGRATPDTTGPAPFSRTSTPSPAGLRGPSGGPRM</sequence>
<protein>
    <submittedName>
        <fullName evidence="3">Uncharacterized protein</fullName>
    </submittedName>
</protein>
<keyword evidence="2" id="KW-0732">Signal</keyword>
<reference evidence="3 4" key="1">
    <citation type="submission" date="2024-06" db="EMBL/GenBank/DDBJ databases">
        <title>The Natural Products Discovery Center: Release of the First 8490 Sequenced Strains for Exploring Actinobacteria Biosynthetic Diversity.</title>
        <authorList>
            <person name="Kalkreuter E."/>
            <person name="Kautsar S.A."/>
            <person name="Yang D."/>
            <person name="Bader C.D."/>
            <person name="Teijaro C.N."/>
            <person name="Fluegel L."/>
            <person name="Davis C.M."/>
            <person name="Simpson J.R."/>
            <person name="Lauterbach L."/>
            <person name="Steele A.D."/>
            <person name="Gui C."/>
            <person name="Meng S."/>
            <person name="Li G."/>
            <person name="Viehrig K."/>
            <person name="Ye F."/>
            <person name="Su P."/>
            <person name="Kiefer A.F."/>
            <person name="Nichols A."/>
            <person name="Cepeda A.J."/>
            <person name="Yan W."/>
            <person name="Fan B."/>
            <person name="Jiang Y."/>
            <person name="Adhikari A."/>
            <person name="Zheng C.-J."/>
            <person name="Schuster L."/>
            <person name="Cowan T.M."/>
            <person name="Smanski M.J."/>
            <person name="Chevrette M.G."/>
            <person name="De Carvalho L.P.S."/>
            <person name="Shen B."/>
        </authorList>
    </citation>
    <scope>NUCLEOTIDE SEQUENCE [LARGE SCALE GENOMIC DNA]</scope>
    <source>
        <strain evidence="3 4">NPDC047833</strain>
    </source>
</reference>
<feature type="chain" id="PRO_5045886490" evidence="2">
    <location>
        <begin position="26"/>
        <end position="59"/>
    </location>
</feature>
<gene>
    <name evidence="3" type="ORF">AB0887_28025</name>
</gene>
<keyword evidence="4" id="KW-1185">Reference proteome</keyword>
<dbReference type="Proteomes" id="UP001553843">
    <property type="component" value="Unassembled WGS sequence"/>
</dbReference>
<feature type="compositionally biased region" description="Low complexity" evidence="1">
    <location>
        <begin position="20"/>
        <end position="29"/>
    </location>
</feature>
<comment type="caution">
    <text evidence="3">The sequence shown here is derived from an EMBL/GenBank/DDBJ whole genome shotgun (WGS) entry which is preliminary data.</text>
</comment>